<dbReference type="InterPro" id="IPR051043">
    <property type="entry name" value="Sulfatase_Mod_Factor_Kinase"/>
</dbReference>
<dbReference type="InterPro" id="IPR034660">
    <property type="entry name" value="DinB/YfiT-like"/>
</dbReference>
<evidence type="ECO:0000313" key="6">
    <source>
        <dbReference type="EMBL" id="OMP66337.1"/>
    </source>
</evidence>
<dbReference type="InterPro" id="IPR024775">
    <property type="entry name" value="DinB-like"/>
</dbReference>
<dbReference type="Pfam" id="PF12867">
    <property type="entry name" value="DinB_2"/>
    <property type="match status" value="1"/>
</dbReference>
<evidence type="ECO:0000256" key="1">
    <source>
        <dbReference type="ARBA" id="ARBA00023002"/>
    </source>
</evidence>
<feature type="domain" description="Sulfatase-modifying factor enzyme-like" evidence="4">
    <location>
        <begin position="184"/>
        <end position="315"/>
    </location>
</feature>
<dbReference type="Pfam" id="PF03781">
    <property type="entry name" value="FGE-sulfatase"/>
    <property type="match status" value="2"/>
</dbReference>
<evidence type="ECO:0008006" key="8">
    <source>
        <dbReference type="Google" id="ProtNLM"/>
    </source>
</evidence>
<comment type="caution">
    <text evidence="6">The sequence shown here is derived from an EMBL/GenBank/DDBJ whole genome shotgun (WGS) entry which is preliminary data.</text>
</comment>
<keyword evidence="7" id="KW-1185">Reference proteome</keyword>
<feature type="domain" description="DinB-like" evidence="5">
    <location>
        <begin position="20"/>
        <end position="147"/>
    </location>
</feature>
<evidence type="ECO:0000259" key="4">
    <source>
        <dbReference type="Pfam" id="PF03781"/>
    </source>
</evidence>
<dbReference type="NCBIfam" id="TIGR03440">
    <property type="entry name" value="egtB_TIGR03440"/>
    <property type="match status" value="1"/>
</dbReference>
<evidence type="ECO:0000313" key="7">
    <source>
        <dbReference type="Proteomes" id="UP000188613"/>
    </source>
</evidence>
<dbReference type="InterPro" id="IPR016187">
    <property type="entry name" value="CTDL_fold"/>
</dbReference>
<comment type="pathway">
    <text evidence="3">Amino-acid biosynthesis; ergothioneine biosynthesis.</text>
</comment>
<dbReference type="PANTHER" id="PTHR23150">
    <property type="entry name" value="SULFATASE MODIFYING FACTOR 1, 2"/>
    <property type="match status" value="1"/>
</dbReference>
<dbReference type="PANTHER" id="PTHR23150:SF36">
    <property type="entry name" value="HERCYNINE OXYGENASE"/>
    <property type="match status" value="1"/>
</dbReference>
<reference evidence="6 7" key="1">
    <citation type="submission" date="2016-12" db="EMBL/GenBank/DDBJ databases">
        <title>Domibacillus sp. SAB 38T whole genome sequencing.</title>
        <authorList>
            <person name="Verma A."/>
            <person name="Ojha A.K."/>
            <person name="Krishnamurthi S."/>
        </authorList>
    </citation>
    <scope>NUCLEOTIDE SEQUENCE [LARGE SCALE GENOMIC DNA]</scope>
    <source>
        <strain evidence="6 7">SAB 38</strain>
    </source>
</reference>
<dbReference type="RefSeq" id="WP_076766872.1">
    <property type="nucleotide sequence ID" value="NZ_MSFI01000021.1"/>
</dbReference>
<dbReference type="SUPFAM" id="SSF109854">
    <property type="entry name" value="DinB/YfiT-like putative metalloenzymes"/>
    <property type="match status" value="1"/>
</dbReference>
<feature type="domain" description="Sulfatase-modifying factor enzyme-like" evidence="4">
    <location>
        <begin position="340"/>
        <end position="416"/>
    </location>
</feature>
<proteinExistence type="predicted"/>
<evidence type="ECO:0000256" key="2">
    <source>
        <dbReference type="ARBA" id="ARBA00023004"/>
    </source>
</evidence>
<accession>A0A1V2A5Y0</accession>
<dbReference type="InterPro" id="IPR042095">
    <property type="entry name" value="SUMF_sf"/>
</dbReference>
<dbReference type="GO" id="GO:0052699">
    <property type="term" value="P:ergothioneine biosynthetic process"/>
    <property type="evidence" value="ECO:0007669"/>
    <property type="project" value="InterPro"/>
</dbReference>
<organism evidence="6 7">
    <name type="scientific">Domibacillus epiphyticus</name>
    <dbReference type="NCBI Taxonomy" id="1714355"/>
    <lineage>
        <taxon>Bacteria</taxon>
        <taxon>Bacillati</taxon>
        <taxon>Bacillota</taxon>
        <taxon>Bacilli</taxon>
        <taxon>Bacillales</taxon>
        <taxon>Bacillaceae</taxon>
        <taxon>Domibacillus</taxon>
    </lineage>
</organism>
<protein>
    <recommendedName>
        <fullName evidence="8">Sulfatase maturase</fullName>
    </recommendedName>
</protein>
<dbReference type="Gene3D" id="3.90.1580.10">
    <property type="entry name" value="paralog of FGE (formylglycine-generating enzyme)"/>
    <property type="match status" value="1"/>
</dbReference>
<keyword evidence="2" id="KW-0408">Iron</keyword>
<evidence type="ECO:0000259" key="5">
    <source>
        <dbReference type="Pfam" id="PF12867"/>
    </source>
</evidence>
<gene>
    <name evidence="6" type="ORF">BTO28_12820</name>
</gene>
<dbReference type="OrthoDB" id="9768004at2"/>
<dbReference type="EMBL" id="MSFI01000021">
    <property type="protein sequence ID" value="OMP66337.1"/>
    <property type="molecule type" value="Genomic_DNA"/>
</dbReference>
<dbReference type="SUPFAM" id="SSF56436">
    <property type="entry name" value="C-type lectin-like"/>
    <property type="match status" value="1"/>
</dbReference>
<keyword evidence="1" id="KW-0560">Oxidoreductase</keyword>
<dbReference type="InterPro" id="IPR017806">
    <property type="entry name" value="EgtB"/>
</dbReference>
<name>A0A1V2A5Y0_9BACI</name>
<sequence length="418" mass="48945">MINNLAERAVTHYSGIRTFTEELVQPLEIEDFIVQSTSDVSPPKWHMAHTTWFFERFVLKPFKESYQEFHPHFDYLFNSYYETIGTFHPRYKRGVLARPTIEEVYTYRKHVDENIVELLENLDDSLLEEVKDLLEIGLHHEQQHQELLLTDIKYNFFQNPLKPLYTQLKETAKEQTLMIFKEFQGGLVEIGYQGGEFSFDNEHPRHKVWLEPYKLASRLVTNGEYLAFMKDGGYEKPQYWLSDGWAAVKNYGWTSPLYWKEDEQEWTQFTLSGEKPLNLEEPVCHVSFYEADAYARWAGKRLPTEAEWEYAAEGVAIEGNFVETQHFHPLSADLEAKGLLCKMYGDVWEWTSSAYGPYPGSKPMEGALGEYNAKFMCNQMVLRGGSCATPSSHIRATYRNFFQPEKRWQFSGIRLAED</sequence>
<evidence type="ECO:0000256" key="3">
    <source>
        <dbReference type="ARBA" id="ARBA00037882"/>
    </source>
</evidence>
<dbReference type="InterPro" id="IPR005532">
    <property type="entry name" value="SUMF_dom"/>
</dbReference>
<dbReference type="Proteomes" id="UP000188613">
    <property type="component" value="Unassembled WGS sequence"/>
</dbReference>
<dbReference type="STRING" id="1714355.BTO28_12820"/>
<dbReference type="AlphaFoldDB" id="A0A1V2A5Y0"/>